<dbReference type="EMBL" id="GGEC01001139">
    <property type="protein sequence ID" value="MBW81622.1"/>
    <property type="molecule type" value="Transcribed_RNA"/>
</dbReference>
<accession>A0A2P2IK62</accession>
<proteinExistence type="predicted"/>
<protein>
    <submittedName>
        <fullName evidence="1">Uncharacterized protein</fullName>
    </submittedName>
</protein>
<evidence type="ECO:0000313" key="1">
    <source>
        <dbReference type="EMBL" id="MBW81622.1"/>
    </source>
</evidence>
<dbReference type="AlphaFoldDB" id="A0A2P2IK62"/>
<reference evidence="1" key="1">
    <citation type="submission" date="2018-02" db="EMBL/GenBank/DDBJ databases">
        <title>Rhizophora mucronata_Transcriptome.</title>
        <authorList>
            <person name="Meera S.P."/>
            <person name="Sreeshan A."/>
            <person name="Augustine A."/>
        </authorList>
    </citation>
    <scope>NUCLEOTIDE SEQUENCE</scope>
    <source>
        <tissue evidence="1">Leaf</tissue>
    </source>
</reference>
<name>A0A2P2IK62_RHIMU</name>
<organism evidence="1">
    <name type="scientific">Rhizophora mucronata</name>
    <name type="common">Asiatic mangrove</name>
    <dbReference type="NCBI Taxonomy" id="61149"/>
    <lineage>
        <taxon>Eukaryota</taxon>
        <taxon>Viridiplantae</taxon>
        <taxon>Streptophyta</taxon>
        <taxon>Embryophyta</taxon>
        <taxon>Tracheophyta</taxon>
        <taxon>Spermatophyta</taxon>
        <taxon>Magnoliopsida</taxon>
        <taxon>eudicotyledons</taxon>
        <taxon>Gunneridae</taxon>
        <taxon>Pentapetalae</taxon>
        <taxon>rosids</taxon>
        <taxon>fabids</taxon>
        <taxon>Malpighiales</taxon>
        <taxon>Rhizophoraceae</taxon>
        <taxon>Rhizophora</taxon>
    </lineage>
</organism>
<sequence length="26" mass="2949">MFHWFNISICGTHDMYGSRSNSSLAS</sequence>